<dbReference type="SUPFAM" id="SSF55277">
    <property type="entry name" value="GYF domain"/>
    <property type="match status" value="1"/>
</dbReference>
<reference evidence="3" key="1">
    <citation type="submission" date="2021-06" db="EMBL/GenBank/DDBJ databases">
        <authorList>
            <person name="Kallberg Y."/>
            <person name="Tangrot J."/>
            <person name="Rosling A."/>
        </authorList>
    </citation>
    <scope>NUCLEOTIDE SEQUENCE</scope>
    <source>
        <strain evidence="3">MT106</strain>
    </source>
</reference>
<accession>A0A9N9FI50</accession>
<evidence type="ECO:0000256" key="1">
    <source>
        <dbReference type="SAM" id="MobiDB-lite"/>
    </source>
</evidence>
<dbReference type="GO" id="GO:0005682">
    <property type="term" value="C:U5 snRNP"/>
    <property type="evidence" value="ECO:0007669"/>
    <property type="project" value="InterPro"/>
</dbReference>
<feature type="domain" description="GYF" evidence="2">
    <location>
        <begin position="361"/>
        <end position="420"/>
    </location>
</feature>
<feature type="compositionally biased region" description="Acidic residues" evidence="1">
    <location>
        <begin position="70"/>
        <end position="81"/>
    </location>
</feature>
<comment type="caution">
    <text evidence="3">The sequence shown here is derived from an EMBL/GenBank/DDBJ whole genome shotgun (WGS) entry which is preliminary data.</text>
</comment>
<feature type="compositionally biased region" description="Polar residues" evidence="1">
    <location>
        <begin position="28"/>
        <end position="41"/>
    </location>
</feature>
<dbReference type="PANTHER" id="PTHR13138">
    <property type="entry name" value="PROTEIN LIN1"/>
    <property type="match status" value="1"/>
</dbReference>
<sequence>MSKRNHSSASRSKDNKKAEDTISKRVRFNQSVLVAETGSNNEADRDEFNFEDSLEHAKPRRGAVKLEGYGSDETDTSEDDGVDARFERRKALAKGKAKKDDDDMFASDDEAFGVDAEKGSKKKRKSKIKYLEMEQIQGQDFGSFDIDSDSEEIRIEAFNMNAELEEGKFDDAGNYIPNKKDPNEFHDNWLQGFSRDDIKKARIAHEKQQRVIKLKEAEEDSKGEMDRISIWKELLTILKRGENLLDALQRLGGGGSNNSKRSSKNKQKVYKKRRGKPSDTATEIEIVPMEEKVVETEESIKENKRKKDIERLTDLSDKMMALGHFNVYEDTWEEILRNLKTANYPQNSSTTQQLASGVDFSTQWEYKWTDSEEPANIYGPFSSLDMKAWHEQGYFSQGILVRRAGSTDEFISDTNVDFSS</sequence>
<dbReference type="InterPro" id="IPR035445">
    <property type="entry name" value="GYF-like_dom_sf"/>
</dbReference>
<name>A0A9N9FI50_9GLOM</name>
<keyword evidence="4" id="KW-1185">Reference proteome</keyword>
<evidence type="ECO:0000313" key="4">
    <source>
        <dbReference type="Proteomes" id="UP000789831"/>
    </source>
</evidence>
<evidence type="ECO:0000313" key="3">
    <source>
        <dbReference type="EMBL" id="CAG8534759.1"/>
    </source>
</evidence>
<evidence type="ECO:0000259" key="2">
    <source>
        <dbReference type="PROSITE" id="PS50829"/>
    </source>
</evidence>
<dbReference type="PROSITE" id="PS50829">
    <property type="entry name" value="GYF"/>
    <property type="match status" value="1"/>
</dbReference>
<dbReference type="PANTHER" id="PTHR13138:SF3">
    <property type="entry name" value="CD2 ANTIGEN CYTOPLASMIC TAIL-BINDING PROTEIN 2"/>
    <property type="match status" value="1"/>
</dbReference>
<dbReference type="Proteomes" id="UP000789831">
    <property type="component" value="Unassembled WGS sequence"/>
</dbReference>
<dbReference type="SMART" id="SM00444">
    <property type="entry name" value="GYF"/>
    <property type="match status" value="1"/>
</dbReference>
<feature type="compositionally biased region" description="Basic residues" evidence="1">
    <location>
        <begin position="261"/>
        <end position="275"/>
    </location>
</feature>
<dbReference type="Gene3D" id="3.30.1490.40">
    <property type="match status" value="1"/>
</dbReference>
<dbReference type="Pfam" id="PF02213">
    <property type="entry name" value="GYF"/>
    <property type="match status" value="1"/>
</dbReference>
<dbReference type="EMBL" id="CAJVPL010000852">
    <property type="protein sequence ID" value="CAG8534759.1"/>
    <property type="molecule type" value="Genomic_DNA"/>
</dbReference>
<feature type="region of interest" description="Disordered" evidence="1">
    <location>
        <begin position="250"/>
        <end position="281"/>
    </location>
</feature>
<dbReference type="InterPro" id="IPR003169">
    <property type="entry name" value="GYF"/>
</dbReference>
<protein>
    <submittedName>
        <fullName evidence="3">4931_t:CDS:1</fullName>
    </submittedName>
</protein>
<feature type="region of interest" description="Disordered" evidence="1">
    <location>
        <begin position="1"/>
        <end position="84"/>
    </location>
</feature>
<dbReference type="OrthoDB" id="331341at2759"/>
<dbReference type="AlphaFoldDB" id="A0A9N9FI50"/>
<feature type="compositionally biased region" description="Basic and acidic residues" evidence="1">
    <location>
        <begin position="11"/>
        <end position="23"/>
    </location>
</feature>
<organism evidence="3 4">
    <name type="scientific">Ambispora gerdemannii</name>
    <dbReference type="NCBI Taxonomy" id="144530"/>
    <lineage>
        <taxon>Eukaryota</taxon>
        <taxon>Fungi</taxon>
        <taxon>Fungi incertae sedis</taxon>
        <taxon>Mucoromycota</taxon>
        <taxon>Glomeromycotina</taxon>
        <taxon>Glomeromycetes</taxon>
        <taxon>Archaeosporales</taxon>
        <taxon>Ambisporaceae</taxon>
        <taxon>Ambispora</taxon>
    </lineage>
</organism>
<gene>
    <name evidence="3" type="ORF">AGERDE_LOCUS5887</name>
</gene>
<feature type="compositionally biased region" description="Basic and acidic residues" evidence="1">
    <location>
        <begin position="42"/>
        <end position="57"/>
    </location>
</feature>
<proteinExistence type="predicted"/>
<dbReference type="InterPro" id="IPR039905">
    <property type="entry name" value="CD2BP2/Lin1"/>
</dbReference>